<dbReference type="AlphaFoldDB" id="A0A177D8J5"/>
<dbReference type="KEGG" id="aalt:CC77DRAFT_418790"/>
<keyword evidence="2" id="KW-1185">Reference proteome</keyword>
<dbReference type="EMBL" id="KV441491">
    <property type="protein sequence ID" value="OAG16073.1"/>
    <property type="molecule type" value="Genomic_DNA"/>
</dbReference>
<evidence type="ECO:0000313" key="2">
    <source>
        <dbReference type="Proteomes" id="UP000077248"/>
    </source>
</evidence>
<dbReference type="Proteomes" id="UP000077248">
    <property type="component" value="Unassembled WGS sequence"/>
</dbReference>
<gene>
    <name evidence="1" type="ORF">CC77DRAFT_418790</name>
</gene>
<dbReference type="RefSeq" id="XP_018381494.1">
    <property type="nucleotide sequence ID" value="XM_018531623.1"/>
</dbReference>
<organism evidence="1 2">
    <name type="scientific">Alternaria alternata</name>
    <name type="common">Alternaria rot fungus</name>
    <name type="synonym">Torula alternata</name>
    <dbReference type="NCBI Taxonomy" id="5599"/>
    <lineage>
        <taxon>Eukaryota</taxon>
        <taxon>Fungi</taxon>
        <taxon>Dikarya</taxon>
        <taxon>Ascomycota</taxon>
        <taxon>Pezizomycotina</taxon>
        <taxon>Dothideomycetes</taxon>
        <taxon>Pleosporomycetidae</taxon>
        <taxon>Pleosporales</taxon>
        <taxon>Pleosporineae</taxon>
        <taxon>Pleosporaceae</taxon>
        <taxon>Alternaria</taxon>
        <taxon>Alternaria sect. Alternaria</taxon>
        <taxon>Alternaria alternata complex</taxon>
    </lineage>
</organism>
<accession>A0A177D8J5</accession>
<name>A0A177D8J5_ALTAL</name>
<evidence type="ECO:0000313" key="1">
    <source>
        <dbReference type="EMBL" id="OAG16073.1"/>
    </source>
</evidence>
<dbReference type="GeneID" id="29117217"/>
<reference evidence="1 2" key="1">
    <citation type="submission" date="2016-05" db="EMBL/GenBank/DDBJ databases">
        <title>Comparative analysis of secretome profiles of manganese(II)-oxidizing ascomycete fungi.</title>
        <authorList>
            <consortium name="DOE Joint Genome Institute"/>
            <person name="Zeiner C.A."/>
            <person name="Purvine S.O."/>
            <person name="Zink E.M."/>
            <person name="Wu S."/>
            <person name="Pasa-Tolic L."/>
            <person name="Chaput D.L."/>
            <person name="Haridas S."/>
            <person name="Grigoriev I.V."/>
            <person name="Santelli C.M."/>
            <person name="Hansel C.M."/>
        </authorList>
    </citation>
    <scope>NUCLEOTIDE SEQUENCE [LARGE SCALE GENOMIC DNA]</scope>
    <source>
        <strain evidence="1 2">SRC1lrK2f</strain>
    </source>
</reference>
<sequence length="171" mass="18755">MCSLASRKRRHLQADPALTEASSTTTHCDDQLETTHVSISKAFHVGLCVVRGIRILSSCCVGSLVAWLWALDCVAHIFVHPIARCEKPSICMNSCASLSQSEVGNATASHVSTETQHLHRLCESLSFDFSISHFNALQRAIGYKDTIEDAICLFVDLCVDQCTPRRVSYGS</sequence>
<proteinExistence type="predicted"/>
<dbReference type="VEuPathDB" id="FungiDB:CC77DRAFT_418790"/>
<protein>
    <submittedName>
        <fullName evidence="1">Uncharacterized protein</fullName>
    </submittedName>
</protein>